<evidence type="ECO:0000313" key="10">
    <source>
        <dbReference type="EMBL" id="OCF24517.1"/>
    </source>
</evidence>
<feature type="signal peptide" evidence="8">
    <location>
        <begin position="1"/>
        <end position="18"/>
    </location>
</feature>
<protein>
    <recommendedName>
        <fullName evidence="4">Phosphatidylglycerol/phosphatidylinositol transfer protein</fullName>
    </recommendedName>
</protein>
<sequence>MKLTSLTLLPLLATAASANLAADALGWAGELVSGGGKVSTTAAKDGDVRIMDSWSYVDCGLATDAVQLKSIHVTPDPPVPGKNLTVEVEADVIEPIKEGAYADVTVKLGLIKLLQKQFDVCEEARNANATVQCPVAPGPYKVKQTVELPKEIPKGKSSIHIPLIPPCTKLLTQSQTKFSVQVRGYTDEDDDMVCLDLFVDFMKRPGGGN</sequence>
<comment type="subunit">
    <text evidence="3">Monomer.</text>
</comment>
<evidence type="ECO:0000256" key="1">
    <source>
        <dbReference type="ARBA" id="ARBA00002053"/>
    </source>
</evidence>
<dbReference type="InterPro" id="IPR039670">
    <property type="entry name" value="NPC2-like"/>
</dbReference>
<comment type="similarity">
    <text evidence="2">Belongs to the NPC2 family.</text>
</comment>
<dbReference type="FunFam" id="2.70.220.10:FF:000002">
    <property type="entry name" value="Phosphatidylglycerol/phosphatidylinositol transfer protein"/>
    <property type="match status" value="1"/>
</dbReference>
<dbReference type="SUPFAM" id="SSF81296">
    <property type="entry name" value="E set domains"/>
    <property type="match status" value="1"/>
</dbReference>
<feature type="domain" description="MD-2-related lipid-recognition" evidence="9">
    <location>
        <begin position="56"/>
        <end position="199"/>
    </location>
</feature>
<reference evidence="10" key="2">
    <citation type="submission" date="2014-01" db="EMBL/GenBank/DDBJ databases">
        <title>Evolution of pathogenesis and genome organization in the Tremellales.</title>
        <authorList>
            <person name="Cuomo C."/>
            <person name="Litvintseva A."/>
            <person name="Heitman J."/>
            <person name="Chen Y."/>
            <person name="Sun S."/>
            <person name="Springer D."/>
            <person name="Dromer F."/>
            <person name="Young S."/>
            <person name="Zeng Q."/>
            <person name="Chapman S."/>
            <person name="Gujja S."/>
            <person name="Saif S."/>
            <person name="Birren B."/>
        </authorList>
    </citation>
    <scope>NUCLEOTIDE SEQUENCE</scope>
    <source>
        <strain evidence="10">CBS 10118</strain>
    </source>
</reference>
<dbReference type="InterPro" id="IPR014756">
    <property type="entry name" value="Ig_E-set"/>
</dbReference>
<dbReference type="GO" id="GO:0015918">
    <property type="term" value="P:sterol transport"/>
    <property type="evidence" value="ECO:0007669"/>
    <property type="project" value="InterPro"/>
</dbReference>
<evidence type="ECO:0000256" key="6">
    <source>
        <dbReference type="ARBA" id="ARBA00022729"/>
    </source>
</evidence>
<dbReference type="EMBL" id="KI894022">
    <property type="protein sequence ID" value="OCF24517.1"/>
    <property type="molecule type" value="Genomic_DNA"/>
</dbReference>
<dbReference type="Pfam" id="PF02221">
    <property type="entry name" value="E1_DerP2_DerF2"/>
    <property type="match status" value="1"/>
</dbReference>
<organism evidence="10">
    <name type="scientific">Kwoniella bestiolae CBS 10118</name>
    <dbReference type="NCBI Taxonomy" id="1296100"/>
    <lineage>
        <taxon>Eukaryota</taxon>
        <taxon>Fungi</taxon>
        <taxon>Dikarya</taxon>
        <taxon>Basidiomycota</taxon>
        <taxon>Agaricomycotina</taxon>
        <taxon>Tremellomycetes</taxon>
        <taxon>Tremellales</taxon>
        <taxon>Cryptococcaceae</taxon>
        <taxon>Kwoniella</taxon>
    </lineage>
</organism>
<dbReference type="STRING" id="1296100.A0A1B9G0H7"/>
<dbReference type="InterPro" id="IPR003172">
    <property type="entry name" value="ML_dom"/>
</dbReference>
<keyword evidence="5" id="KW-0813">Transport</keyword>
<keyword evidence="7" id="KW-0445">Lipid transport</keyword>
<accession>A0A1B9G0H7</accession>
<dbReference type="AlphaFoldDB" id="A0A1B9G0H7"/>
<evidence type="ECO:0000256" key="2">
    <source>
        <dbReference type="ARBA" id="ARBA00006370"/>
    </source>
</evidence>
<dbReference type="PANTHER" id="PTHR11306">
    <property type="entry name" value="NIEMANN PICK TYPE C2 PROTEIN NPC2-RELATED"/>
    <property type="match status" value="1"/>
</dbReference>
<evidence type="ECO:0000259" key="9">
    <source>
        <dbReference type="SMART" id="SM00737"/>
    </source>
</evidence>
<dbReference type="VEuPathDB" id="FungiDB:I302_05977"/>
<proteinExistence type="inferred from homology"/>
<dbReference type="GO" id="GO:0032934">
    <property type="term" value="F:sterol binding"/>
    <property type="evidence" value="ECO:0007669"/>
    <property type="project" value="InterPro"/>
</dbReference>
<dbReference type="InterPro" id="IPR036846">
    <property type="entry name" value="GM2-AP_sf"/>
</dbReference>
<evidence type="ECO:0000256" key="7">
    <source>
        <dbReference type="ARBA" id="ARBA00023055"/>
    </source>
</evidence>
<dbReference type="SMART" id="SM00737">
    <property type="entry name" value="ML"/>
    <property type="match status" value="1"/>
</dbReference>
<evidence type="ECO:0000256" key="3">
    <source>
        <dbReference type="ARBA" id="ARBA00011245"/>
    </source>
</evidence>
<evidence type="ECO:0000256" key="4">
    <source>
        <dbReference type="ARBA" id="ARBA00016056"/>
    </source>
</evidence>
<dbReference type="Gene3D" id="2.70.220.10">
    <property type="entry name" value="Ganglioside GM2 activator"/>
    <property type="match status" value="1"/>
</dbReference>
<dbReference type="OrthoDB" id="6409159at2759"/>
<gene>
    <name evidence="10" type="ORF">I302_05977</name>
</gene>
<feature type="chain" id="PRO_5008626684" description="Phosphatidylglycerol/phosphatidylinositol transfer protein" evidence="8">
    <location>
        <begin position="19"/>
        <end position="209"/>
    </location>
</feature>
<dbReference type="PANTHER" id="PTHR11306:SF0">
    <property type="entry name" value="PHOSPHATIDYLGLYCEROL_PHOSPHATIDYLINOSITOL TRANSFER PROTEIN"/>
    <property type="match status" value="1"/>
</dbReference>
<name>A0A1B9G0H7_9TREE</name>
<keyword evidence="6 8" id="KW-0732">Signal</keyword>
<evidence type="ECO:0000256" key="5">
    <source>
        <dbReference type="ARBA" id="ARBA00022448"/>
    </source>
</evidence>
<evidence type="ECO:0000256" key="8">
    <source>
        <dbReference type="SAM" id="SignalP"/>
    </source>
</evidence>
<reference evidence="10" key="1">
    <citation type="submission" date="2013-07" db="EMBL/GenBank/DDBJ databases">
        <title>The Genome Sequence of Cryptococcus bestiolae CBS10118.</title>
        <authorList>
            <consortium name="The Broad Institute Genome Sequencing Platform"/>
            <person name="Cuomo C."/>
            <person name="Litvintseva A."/>
            <person name="Chen Y."/>
            <person name="Heitman J."/>
            <person name="Sun S."/>
            <person name="Springer D."/>
            <person name="Dromer F."/>
            <person name="Young S.K."/>
            <person name="Zeng Q."/>
            <person name="Gargeya S."/>
            <person name="Fitzgerald M."/>
            <person name="Abouelleil A."/>
            <person name="Alvarado L."/>
            <person name="Berlin A.M."/>
            <person name="Chapman S.B."/>
            <person name="Dewar J."/>
            <person name="Goldberg J."/>
            <person name="Griggs A."/>
            <person name="Gujja S."/>
            <person name="Hansen M."/>
            <person name="Howarth C."/>
            <person name="Imamovic A."/>
            <person name="Larimer J."/>
            <person name="McCowan C."/>
            <person name="Murphy C."/>
            <person name="Pearson M."/>
            <person name="Priest M."/>
            <person name="Roberts A."/>
            <person name="Saif S."/>
            <person name="Shea T."/>
            <person name="Sykes S."/>
            <person name="Wortman J."/>
            <person name="Nusbaum C."/>
            <person name="Birren B."/>
        </authorList>
    </citation>
    <scope>NUCLEOTIDE SEQUENCE [LARGE SCALE GENOMIC DNA]</scope>
    <source>
        <strain evidence="10">CBS 10118</strain>
    </source>
</reference>
<comment type="function">
    <text evidence="1">Catalyzes the intermembrane transfer of phosphatidylglycerol and phosphatidylinositol.</text>
</comment>